<dbReference type="SUPFAM" id="SSF57716">
    <property type="entry name" value="Glucocorticoid receptor-like (DNA-binding domain)"/>
    <property type="match status" value="1"/>
</dbReference>
<keyword evidence="5" id="KW-0238">DNA-binding</keyword>
<keyword evidence="2" id="KW-0863">Zinc-finger</keyword>
<keyword evidence="3" id="KW-0862">Zinc</keyword>
<keyword evidence="4" id="KW-0805">Transcription regulation</keyword>
<dbReference type="SUPFAM" id="SSF48508">
    <property type="entry name" value="Nuclear receptor ligand-binding domain"/>
    <property type="match status" value="1"/>
</dbReference>
<feature type="compositionally biased region" description="Polar residues" evidence="9">
    <location>
        <begin position="109"/>
        <end position="125"/>
    </location>
</feature>
<evidence type="ECO:0000256" key="5">
    <source>
        <dbReference type="ARBA" id="ARBA00023125"/>
    </source>
</evidence>
<dbReference type="Proteomes" id="UP000728032">
    <property type="component" value="Unassembled WGS sequence"/>
</dbReference>
<evidence type="ECO:0000256" key="6">
    <source>
        <dbReference type="ARBA" id="ARBA00023163"/>
    </source>
</evidence>
<dbReference type="OrthoDB" id="6355676at2759"/>
<name>A0A7R9QVZ2_9ACAR</name>
<keyword evidence="8" id="KW-0539">Nucleus</keyword>
<dbReference type="SMART" id="SM00399">
    <property type="entry name" value="ZnF_C4"/>
    <property type="match status" value="1"/>
</dbReference>
<dbReference type="Gene3D" id="1.10.565.10">
    <property type="entry name" value="Retinoid X Receptor"/>
    <property type="match status" value="2"/>
</dbReference>
<keyword evidence="6" id="KW-0804">Transcription</keyword>
<proteinExistence type="predicted"/>
<dbReference type="GO" id="GO:0000978">
    <property type="term" value="F:RNA polymerase II cis-regulatory region sequence-specific DNA binding"/>
    <property type="evidence" value="ECO:0007669"/>
    <property type="project" value="TreeGrafter"/>
</dbReference>
<dbReference type="EMBL" id="CAJPVJ010015915">
    <property type="protein sequence ID" value="CAG2176010.1"/>
    <property type="molecule type" value="Genomic_DNA"/>
</dbReference>
<dbReference type="GO" id="GO:0000122">
    <property type="term" value="P:negative regulation of transcription by RNA polymerase II"/>
    <property type="evidence" value="ECO:0007669"/>
    <property type="project" value="TreeGrafter"/>
</dbReference>
<dbReference type="Gene3D" id="3.30.50.10">
    <property type="entry name" value="Erythroid Transcription Factor GATA-1, subunit A"/>
    <property type="match status" value="1"/>
</dbReference>
<feature type="region of interest" description="Disordered" evidence="9">
    <location>
        <begin position="105"/>
        <end position="125"/>
    </location>
</feature>
<dbReference type="InterPro" id="IPR050234">
    <property type="entry name" value="Nuclear_hormone_rcpt_NR1"/>
</dbReference>
<evidence type="ECO:0000256" key="9">
    <source>
        <dbReference type="SAM" id="MobiDB-lite"/>
    </source>
</evidence>
<keyword evidence="1" id="KW-0479">Metal-binding</keyword>
<protein>
    <recommendedName>
        <fullName evidence="10">Nuclear receptor domain-containing protein</fullName>
    </recommendedName>
</protein>
<dbReference type="InterPro" id="IPR013088">
    <property type="entry name" value="Znf_NHR/GATA"/>
</dbReference>
<evidence type="ECO:0000313" key="11">
    <source>
        <dbReference type="EMBL" id="CAD7658824.1"/>
    </source>
</evidence>
<keyword evidence="7" id="KW-0675">Receptor</keyword>
<sequence length="407" mass="47033">MSDTISNNRFTKLCVVCGDNAMGVNFDALTCASCKAFFRRNASKNKVFKCHFNNDCKIDVKCRKFCIKCRLDKCYAVGMKKEYILNEEERHKRYEKLIGVSRKRRQNSDENCGTGSSDESVGYHTDTNTTVPKLSDIYDSDLTSHTKHTTHDSNGYHKVIAHSEIIDFSDLTFDIHIPEGQLDPVVPIHRPLMDYRNQFNELEGSKLRELLNAVNIYTKTIVPVSGLDVKNNLANQVTIMTNQVIASITSLIKMSKNLSAFTQLCENDKISLIKYGCLGMFYMRCVPMFDYIHNHWTFVTLTAIILFNPKSPNLIDKHLVKFQQHVYMYLLQRYLLLRYREECWSQPKYQRLLKTLKYLSDTIETKMKIGVDTDPETIPSRLIREIFSLRSKADMYDDTFGTGIFAD</sequence>
<evidence type="ECO:0000256" key="7">
    <source>
        <dbReference type="ARBA" id="ARBA00023170"/>
    </source>
</evidence>
<accession>A0A7R9QVZ2</accession>
<dbReference type="PROSITE" id="PS00031">
    <property type="entry name" value="NUCLEAR_REC_DBD_1"/>
    <property type="match status" value="1"/>
</dbReference>
<reference evidence="11" key="1">
    <citation type="submission" date="2020-11" db="EMBL/GenBank/DDBJ databases">
        <authorList>
            <person name="Tran Van P."/>
        </authorList>
    </citation>
    <scope>NUCLEOTIDE SEQUENCE</scope>
</reference>
<dbReference type="GO" id="GO:0045944">
    <property type="term" value="P:positive regulation of transcription by RNA polymerase II"/>
    <property type="evidence" value="ECO:0007669"/>
    <property type="project" value="TreeGrafter"/>
</dbReference>
<dbReference type="EMBL" id="OC930740">
    <property type="protein sequence ID" value="CAD7658824.1"/>
    <property type="molecule type" value="Genomic_DNA"/>
</dbReference>
<evidence type="ECO:0000313" key="12">
    <source>
        <dbReference type="Proteomes" id="UP000728032"/>
    </source>
</evidence>
<dbReference type="PROSITE" id="PS51030">
    <property type="entry name" value="NUCLEAR_REC_DBD_2"/>
    <property type="match status" value="1"/>
</dbReference>
<dbReference type="GO" id="GO:0008270">
    <property type="term" value="F:zinc ion binding"/>
    <property type="evidence" value="ECO:0007669"/>
    <property type="project" value="UniProtKB-KW"/>
</dbReference>
<keyword evidence="12" id="KW-1185">Reference proteome</keyword>
<evidence type="ECO:0000256" key="3">
    <source>
        <dbReference type="ARBA" id="ARBA00022833"/>
    </source>
</evidence>
<dbReference type="GO" id="GO:0004879">
    <property type="term" value="F:nuclear receptor activity"/>
    <property type="evidence" value="ECO:0007669"/>
    <property type="project" value="TreeGrafter"/>
</dbReference>
<dbReference type="InterPro" id="IPR001628">
    <property type="entry name" value="Znf_hrmn_rcpt"/>
</dbReference>
<dbReference type="Pfam" id="PF00105">
    <property type="entry name" value="zf-C4"/>
    <property type="match status" value="1"/>
</dbReference>
<dbReference type="AlphaFoldDB" id="A0A7R9QVZ2"/>
<evidence type="ECO:0000256" key="8">
    <source>
        <dbReference type="ARBA" id="ARBA00023242"/>
    </source>
</evidence>
<dbReference type="PANTHER" id="PTHR24082:SF283">
    <property type="entry name" value="NUCLEAR HORMONE RECEPTOR HR96"/>
    <property type="match status" value="1"/>
</dbReference>
<organism evidence="11">
    <name type="scientific">Oppiella nova</name>
    <dbReference type="NCBI Taxonomy" id="334625"/>
    <lineage>
        <taxon>Eukaryota</taxon>
        <taxon>Metazoa</taxon>
        <taxon>Ecdysozoa</taxon>
        <taxon>Arthropoda</taxon>
        <taxon>Chelicerata</taxon>
        <taxon>Arachnida</taxon>
        <taxon>Acari</taxon>
        <taxon>Acariformes</taxon>
        <taxon>Sarcoptiformes</taxon>
        <taxon>Oribatida</taxon>
        <taxon>Brachypylina</taxon>
        <taxon>Oppioidea</taxon>
        <taxon>Oppiidae</taxon>
        <taxon>Oppiella</taxon>
    </lineage>
</organism>
<evidence type="ECO:0000256" key="2">
    <source>
        <dbReference type="ARBA" id="ARBA00022771"/>
    </source>
</evidence>
<evidence type="ECO:0000256" key="1">
    <source>
        <dbReference type="ARBA" id="ARBA00022723"/>
    </source>
</evidence>
<dbReference type="PRINTS" id="PR00047">
    <property type="entry name" value="STROIDFINGER"/>
</dbReference>
<evidence type="ECO:0000259" key="10">
    <source>
        <dbReference type="PROSITE" id="PS51030"/>
    </source>
</evidence>
<dbReference type="PANTHER" id="PTHR24082">
    <property type="entry name" value="NUCLEAR HORMONE RECEPTOR"/>
    <property type="match status" value="1"/>
</dbReference>
<dbReference type="InterPro" id="IPR035500">
    <property type="entry name" value="NHR-like_dom_sf"/>
</dbReference>
<evidence type="ECO:0000256" key="4">
    <source>
        <dbReference type="ARBA" id="ARBA00023015"/>
    </source>
</evidence>
<dbReference type="GO" id="GO:0030154">
    <property type="term" value="P:cell differentiation"/>
    <property type="evidence" value="ECO:0007669"/>
    <property type="project" value="TreeGrafter"/>
</dbReference>
<feature type="domain" description="Nuclear receptor" evidence="10">
    <location>
        <begin position="11"/>
        <end position="86"/>
    </location>
</feature>
<gene>
    <name evidence="11" type="ORF">ONB1V03_LOCUS15444</name>
</gene>